<sequence length="793" mass="88661">MAIVLRLLRQSLLILFLISLLIAGAAWMLLQGSMPQYNGIGYWDRLTAPVTIERDTLGSVTVRAQDRLDLARALGYVHAQERFFEMDLMRRRAAGELSELFGLATVAADRKARKFRMRARAATILQKLPSKQRQLLNAYRDGVNRGLNKLSIRPFAYLLTRTHPAIWQSEDSLLVILAMYFTLNDSSIYRELALSTMHATLPKTAYQFLTATGGSWDAPLIGTALDWPQPPSADKLNIHTLDPALLQNHFTYNDHMPGSNSFAVSGELTDGAALVANDMHLELCVPNLWFRTRLIYPKQHHAKAVHDISGVSLPGVPIIIAGSNRHIAWSFTNSYGDFADWVRVKLHPEDSSRYRNKAEWKPIKTYHEVLQIRNAPDETLIIHETEWGPILATDHDKTPLALAWTALHPDAVNLTLAELEQTETANAAIMIAQNAGIPAQNFIVGDREGSIIWTIAGRIPIRTNNYDPRLPADWSMPNTGWNGWLDATQYPLIHNPASHRLWSANARTVTGSMLTLLGDGGYDLGARAKQIRDDLYARDYFTPMDMLAIQLDHRALFLTRWKQLLEETLDQSANTNQFHDIKQSLEDWNGLASTTSVAYYIVHAFRQEVIQRVLDGFAAAVRQNSPGFKLPQLNQAEHAVWILIKQHPPHLLPPGYRHWEDLLQACIAQVAKRMRAQPGGVSAQNWGKYNAAHIQHPLSPALPAPISNWLNMPADPLPGDNNMPRVQTPSFGASQRSAVEPGNEEYGYFDMPGGQSGHPLSPYYGGGHTNWITGKPTPFLPGPAEKVLQLHPS</sequence>
<comment type="cofactor">
    <cofactor evidence="5">
        <name>Ca(2+)</name>
        <dbReference type="ChEBI" id="CHEBI:29108"/>
    </cofactor>
    <text evidence="5">Binds 1 Ca(2+) ion per dimer.</text>
</comment>
<name>A0A1N6IJ70_9PROT</name>
<dbReference type="InterPro" id="IPR002692">
    <property type="entry name" value="S45"/>
</dbReference>
<feature type="binding site" evidence="5">
    <location>
        <position position="337"/>
    </location>
    <ligand>
        <name>Ca(2+)</name>
        <dbReference type="ChEBI" id="CHEBI:29108"/>
    </ligand>
</feature>
<feature type="binding site" evidence="5">
    <location>
        <position position="191"/>
    </location>
    <ligand>
        <name>Ca(2+)</name>
        <dbReference type="ChEBI" id="CHEBI:29108"/>
    </ligand>
</feature>
<dbReference type="InterPro" id="IPR014395">
    <property type="entry name" value="Pen/GL7ACA/AHL_acylase"/>
</dbReference>
<protein>
    <submittedName>
        <fullName evidence="7">Penicillin amidase</fullName>
    </submittedName>
</protein>
<dbReference type="InterPro" id="IPR023343">
    <property type="entry name" value="Penicillin_amidase_dom1"/>
</dbReference>
<dbReference type="GO" id="GO:0046872">
    <property type="term" value="F:metal ion binding"/>
    <property type="evidence" value="ECO:0007669"/>
    <property type="project" value="UniProtKB-KW"/>
</dbReference>
<evidence type="ECO:0000256" key="6">
    <source>
        <dbReference type="SAM" id="Phobius"/>
    </source>
</evidence>
<dbReference type="Gene3D" id="2.30.120.10">
    <property type="match status" value="1"/>
</dbReference>
<reference evidence="7 8" key="1">
    <citation type="submission" date="2016-12" db="EMBL/GenBank/DDBJ databases">
        <authorList>
            <person name="Song W.-J."/>
            <person name="Kurnit D.M."/>
        </authorList>
    </citation>
    <scope>NUCLEOTIDE SEQUENCE [LARGE SCALE GENOMIC DNA]</scope>
    <source>
        <strain evidence="7 8">ATCC 49181</strain>
    </source>
</reference>
<dbReference type="GO" id="GO:0016811">
    <property type="term" value="F:hydrolase activity, acting on carbon-nitrogen (but not peptide) bonds, in linear amides"/>
    <property type="evidence" value="ECO:0007669"/>
    <property type="project" value="InterPro"/>
</dbReference>
<evidence type="ECO:0000256" key="3">
    <source>
        <dbReference type="ARBA" id="ARBA00023145"/>
    </source>
</evidence>
<dbReference type="eggNOG" id="COG2366">
    <property type="taxonomic scope" value="Bacteria"/>
</dbReference>
<keyword evidence="6" id="KW-0472">Membrane</keyword>
<evidence type="ECO:0000256" key="4">
    <source>
        <dbReference type="PIRSR" id="PIRSR001227-1"/>
    </source>
</evidence>
<keyword evidence="5" id="KW-0106">Calcium</keyword>
<feature type="binding site" evidence="5">
    <location>
        <position position="340"/>
    </location>
    <ligand>
        <name>Ca(2+)</name>
        <dbReference type="ChEBI" id="CHEBI:29108"/>
    </ligand>
</feature>
<gene>
    <name evidence="7" type="ORF">SAMN02743940_1855</name>
</gene>
<dbReference type="SUPFAM" id="SSF56235">
    <property type="entry name" value="N-terminal nucleophile aminohydrolases (Ntn hydrolases)"/>
    <property type="match status" value="1"/>
</dbReference>
<dbReference type="Pfam" id="PF01804">
    <property type="entry name" value="Penicil_amidase"/>
    <property type="match status" value="1"/>
</dbReference>
<feature type="binding site" evidence="5">
    <location>
        <position position="468"/>
    </location>
    <ligand>
        <name>Ca(2+)</name>
        <dbReference type="ChEBI" id="CHEBI:29108"/>
    </ligand>
</feature>
<dbReference type="PANTHER" id="PTHR34218:SF4">
    <property type="entry name" value="ACYL-HOMOSERINE LACTONE ACYLASE QUIP"/>
    <property type="match status" value="1"/>
</dbReference>
<dbReference type="Gene3D" id="3.60.20.10">
    <property type="entry name" value="Glutamine Phosphoribosylpyrophosphate, subunit 1, domain 1"/>
    <property type="match status" value="1"/>
</dbReference>
<comment type="similarity">
    <text evidence="1">Belongs to the peptidase S45 family.</text>
</comment>
<evidence type="ECO:0000256" key="1">
    <source>
        <dbReference type="ARBA" id="ARBA00006586"/>
    </source>
</evidence>
<dbReference type="STRING" id="44575.SAMN05216419_103525"/>
<organism evidence="7 8">
    <name type="scientific">Nitrosomonas cryotolerans ATCC 49181</name>
    <dbReference type="NCBI Taxonomy" id="1131553"/>
    <lineage>
        <taxon>Bacteria</taxon>
        <taxon>Pseudomonadati</taxon>
        <taxon>Pseudomonadota</taxon>
        <taxon>Betaproteobacteria</taxon>
        <taxon>Nitrosomonadales</taxon>
        <taxon>Nitrosomonadaceae</taxon>
        <taxon>Nitrosomonas</taxon>
    </lineage>
</organism>
<evidence type="ECO:0000313" key="7">
    <source>
        <dbReference type="EMBL" id="SIO32094.1"/>
    </source>
</evidence>
<evidence type="ECO:0000256" key="2">
    <source>
        <dbReference type="ARBA" id="ARBA00022801"/>
    </source>
</evidence>
<keyword evidence="5" id="KW-0479">Metal-binding</keyword>
<feature type="transmembrane region" description="Helical" evidence="6">
    <location>
        <begin position="12"/>
        <end position="30"/>
    </location>
</feature>
<keyword evidence="3" id="KW-0865">Zymogen</keyword>
<dbReference type="Gene3D" id="1.10.439.10">
    <property type="entry name" value="Penicillin Amidohydrolase, domain 1"/>
    <property type="match status" value="1"/>
</dbReference>
<dbReference type="GO" id="GO:0017000">
    <property type="term" value="P:antibiotic biosynthetic process"/>
    <property type="evidence" value="ECO:0007669"/>
    <property type="project" value="InterPro"/>
</dbReference>
<evidence type="ECO:0000313" key="8">
    <source>
        <dbReference type="Proteomes" id="UP000185062"/>
    </source>
</evidence>
<evidence type="ECO:0000256" key="5">
    <source>
        <dbReference type="PIRSR" id="PIRSR001227-2"/>
    </source>
</evidence>
<dbReference type="Gene3D" id="1.10.1400.10">
    <property type="match status" value="1"/>
</dbReference>
<feature type="active site" description="Nucleophile" evidence="4">
    <location>
        <position position="259"/>
    </location>
</feature>
<dbReference type="Proteomes" id="UP000185062">
    <property type="component" value="Unassembled WGS sequence"/>
</dbReference>
<dbReference type="PIRSF" id="PIRSF001227">
    <property type="entry name" value="Pen_acylase"/>
    <property type="match status" value="1"/>
</dbReference>
<dbReference type="AlphaFoldDB" id="A0A1N6IJ70"/>
<dbReference type="InterPro" id="IPR043147">
    <property type="entry name" value="Penicillin_amidase_A-knob"/>
</dbReference>
<keyword evidence="2" id="KW-0378">Hydrolase</keyword>
<dbReference type="EMBL" id="FSRO01000001">
    <property type="protein sequence ID" value="SIO32094.1"/>
    <property type="molecule type" value="Genomic_DNA"/>
</dbReference>
<dbReference type="CDD" id="cd03747">
    <property type="entry name" value="Ntn_PGA_like"/>
    <property type="match status" value="1"/>
</dbReference>
<accession>A0A1N6IJ70</accession>
<proteinExistence type="inferred from homology"/>
<keyword evidence="6" id="KW-0812">Transmembrane</keyword>
<dbReference type="InterPro" id="IPR029055">
    <property type="entry name" value="Ntn_hydrolases_N"/>
</dbReference>
<dbReference type="InterPro" id="IPR043146">
    <property type="entry name" value="Penicillin_amidase_N_B-knob"/>
</dbReference>
<keyword evidence="6" id="KW-1133">Transmembrane helix</keyword>
<dbReference type="PANTHER" id="PTHR34218">
    <property type="entry name" value="PEPTIDASE S45 PENICILLIN AMIDASE"/>
    <property type="match status" value="1"/>
</dbReference>
<keyword evidence="8" id="KW-1185">Reference proteome</keyword>